<gene>
    <name evidence="1" type="ORF">SteCoe_17652</name>
</gene>
<proteinExistence type="predicted"/>
<organism evidence="1 2">
    <name type="scientific">Stentor coeruleus</name>
    <dbReference type="NCBI Taxonomy" id="5963"/>
    <lineage>
        <taxon>Eukaryota</taxon>
        <taxon>Sar</taxon>
        <taxon>Alveolata</taxon>
        <taxon>Ciliophora</taxon>
        <taxon>Postciliodesmatophora</taxon>
        <taxon>Heterotrichea</taxon>
        <taxon>Heterotrichida</taxon>
        <taxon>Stentoridae</taxon>
        <taxon>Stentor</taxon>
    </lineage>
</organism>
<dbReference type="EMBL" id="MPUH01000365">
    <property type="protein sequence ID" value="OMJ81827.1"/>
    <property type="molecule type" value="Genomic_DNA"/>
</dbReference>
<dbReference type="OrthoDB" id="285200at2759"/>
<protein>
    <submittedName>
        <fullName evidence="1">Uncharacterized protein</fullName>
    </submittedName>
</protein>
<name>A0A1R2BYV4_9CILI</name>
<accession>A0A1R2BYV4</accession>
<sequence>MCNFNIICQVRDGTCGCGKPKSSPEIIKPIPVPFSLGTDTNLIGTLFRIIAQQNEMIKAIAEQTKIALEKITTIAEGTSQTLTTSSTPGEEVTTSGQLQKIICGEEIQHKYSLQVVSEVPNPAYKERAFSLLLQIVDADGNKVVLPESVNFKVMLFTTESPPKLMKINTSGDKIMKGTVEAQGNSTLFFRKIAVKEVTSHFRNGCFFFVVSSKEGSSIKPLIIENFVVKARKINNEGVPKKKLKIDENEDVEVKNL</sequence>
<evidence type="ECO:0000313" key="1">
    <source>
        <dbReference type="EMBL" id="OMJ81827.1"/>
    </source>
</evidence>
<dbReference type="AlphaFoldDB" id="A0A1R2BYV4"/>
<reference evidence="1 2" key="1">
    <citation type="submission" date="2016-11" db="EMBL/GenBank/DDBJ databases">
        <title>The macronuclear genome of Stentor coeruleus: a giant cell with tiny introns.</title>
        <authorList>
            <person name="Slabodnick M."/>
            <person name="Ruby J.G."/>
            <person name="Reiff S.B."/>
            <person name="Swart E.C."/>
            <person name="Gosai S."/>
            <person name="Prabakaran S."/>
            <person name="Witkowska E."/>
            <person name="Larue G.E."/>
            <person name="Fisher S."/>
            <person name="Freeman R.M."/>
            <person name="Gunawardena J."/>
            <person name="Chu W."/>
            <person name="Stover N.A."/>
            <person name="Gregory B.D."/>
            <person name="Nowacki M."/>
            <person name="Derisi J."/>
            <person name="Roy S.W."/>
            <person name="Marshall W.F."/>
            <person name="Sood P."/>
        </authorList>
    </citation>
    <scope>NUCLEOTIDE SEQUENCE [LARGE SCALE GENOMIC DNA]</scope>
    <source>
        <strain evidence="1">WM001</strain>
    </source>
</reference>
<dbReference type="Proteomes" id="UP000187209">
    <property type="component" value="Unassembled WGS sequence"/>
</dbReference>
<evidence type="ECO:0000313" key="2">
    <source>
        <dbReference type="Proteomes" id="UP000187209"/>
    </source>
</evidence>
<comment type="caution">
    <text evidence="1">The sequence shown here is derived from an EMBL/GenBank/DDBJ whole genome shotgun (WGS) entry which is preliminary data.</text>
</comment>
<keyword evidence="2" id="KW-1185">Reference proteome</keyword>